<proteinExistence type="predicted"/>
<feature type="transmembrane region" description="Helical" evidence="1">
    <location>
        <begin position="12"/>
        <end position="33"/>
    </location>
</feature>
<keyword evidence="1" id="KW-0472">Membrane</keyword>
<dbReference type="InterPro" id="IPR012902">
    <property type="entry name" value="N_methyl_site"/>
</dbReference>
<evidence type="ECO:0000256" key="1">
    <source>
        <dbReference type="SAM" id="Phobius"/>
    </source>
</evidence>
<accession>A0ABT5D1H9</accession>
<dbReference type="NCBIfam" id="TIGR02532">
    <property type="entry name" value="IV_pilin_GFxxxE"/>
    <property type="match status" value="1"/>
</dbReference>
<dbReference type="InterPro" id="IPR045584">
    <property type="entry name" value="Pilin-like"/>
</dbReference>
<dbReference type="Gene3D" id="3.30.700.10">
    <property type="entry name" value="Glycoprotein, Type 4 Pilin"/>
    <property type="match status" value="1"/>
</dbReference>
<keyword evidence="1" id="KW-1133">Transmembrane helix</keyword>
<evidence type="ECO:0000313" key="3">
    <source>
        <dbReference type="Proteomes" id="UP001221838"/>
    </source>
</evidence>
<dbReference type="InterPro" id="IPR028188">
    <property type="entry name" value="Pilin_PilA"/>
</dbReference>
<dbReference type="Pfam" id="PF14245">
    <property type="entry name" value="Pilin_PilA"/>
    <property type="match status" value="1"/>
</dbReference>
<name>A0ABT5D1H9_9BACT</name>
<gene>
    <name evidence="2" type="ORF">POL68_03040</name>
</gene>
<keyword evidence="3" id="KW-1185">Reference proteome</keyword>
<organism evidence="2 3">
    <name type="scientific">Stigmatella ashevillensis</name>
    <dbReference type="NCBI Taxonomy" id="2995309"/>
    <lineage>
        <taxon>Bacteria</taxon>
        <taxon>Pseudomonadati</taxon>
        <taxon>Myxococcota</taxon>
        <taxon>Myxococcia</taxon>
        <taxon>Myxococcales</taxon>
        <taxon>Cystobacterineae</taxon>
        <taxon>Archangiaceae</taxon>
        <taxon>Stigmatella</taxon>
    </lineage>
</organism>
<protein>
    <submittedName>
        <fullName evidence="2">Prepilin-type N-terminal cleavage/methylation domain-containing protein</fullName>
    </submittedName>
</protein>
<dbReference type="EMBL" id="JAQNDM010000001">
    <property type="protein sequence ID" value="MDC0707436.1"/>
    <property type="molecule type" value="Genomic_DNA"/>
</dbReference>
<reference evidence="2 3" key="1">
    <citation type="submission" date="2022-11" db="EMBL/GenBank/DDBJ databases">
        <title>Minimal conservation of predation-associated metabolite biosynthetic gene clusters underscores biosynthetic potential of Myxococcota including descriptions for ten novel species: Archangium lansinium sp. nov., Myxococcus landrumus sp. nov., Nannocystis bai.</title>
        <authorList>
            <person name="Ahearne A."/>
            <person name="Stevens C."/>
            <person name="Dowd S."/>
        </authorList>
    </citation>
    <scope>NUCLEOTIDE SEQUENCE [LARGE SCALE GENOMIC DNA]</scope>
    <source>
        <strain evidence="2 3">NCWAL01</strain>
    </source>
</reference>
<keyword evidence="1" id="KW-0812">Transmembrane</keyword>
<dbReference type="SUPFAM" id="SSF54523">
    <property type="entry name" value="Pili subunits"/>
    <property type="match status" value="1"/>
</dbReference>
<sequence>MTSVGHRGFTFVEVLISVAMAGVLAAIGVPKLFQAQERARHSEVITHLKSIHATLSAQVTKPWSLNEAGVSLPRGNRYSYHAGTPCMSFEDRSTFMVQDHGTDDCIGVDTYAHPTLPGLFEPAPLVSVQWDEQAVYNGVGATPGIFGTETNWDYFAAAAGNRDHHPSDSAETWGIASADGLASRFCPATPELFNITAGEPFLVNKDIGCPY</sequence>
<dbReference type="Proteomes" id="UP001221838">
    <property type="component" value="Unassembled WGS sequence"/>
</dbReference>
<dbReference type="RefSeq" id="WP_272134656.1">
    <property type="nucleotide sequence ID" value="NZ_JAQNDM010000001.1"/>
</dbReference>
<evidence type="ECO:0000313" key="2">
    <source>
        <dbReference type="EMBL" id="MDC0707436.1"/>
    </source>
</evidence>
<comment type="caution">
    <text evidence="2">The sequence shown here is derived from an EMBL/GenBank/DDBJ whole genome shotgun (WGS) entry which is preliminary data.</text>
</comment>
<dbReference type="Pfam" id="PF07963">
    <property type="entry name" value="N_methyl"/>
    <property type="match status" value="1"/>
</dbReference>